<comment type="caution">
    <text evidence="1">The sequence shown here is derived from an EMBL/GenBank/DDBJ whole genome shotgun (WGS) entry which is preliminary data.</text>
</comment>
<name>A0ACB9XBM4_CHAAC</name>
<feature type="non-terminal residue" evidence="1">
    <location>
        <position position="143"/>
    </location>
</feature>
<feature type="non-terminal residue" evidence="1">
    <location>
        <position position="1"/>
    </location>
</feature>
<organism evidence="1 2">
    <name type="scientific">Chaenocephalus aceratus</name>
    <name type="common">Blackfin icefish</name>
    <name type="synonym">Chaenichthys aceratus</name>
    <dbReference type="NCBI Taxonomy" id="36190"/>
    <lineage>
        <taxon>Eukaryota</taxon>
        <taxon>Metazoa</taxon>
        <taxon>Chordata</taxon>
        <taxon>Craniata</taxon>
        <taxon>Vertebrata</taxon>
        <taxon>Euteleostomi</taxon>
        <taxon>Actinopterygii</taxon>
        <taxon>Neopterygii</taxon>
        <taxon>Teleostei</taxon>
        <taxon>Neoteleostei</taxon>
        <taxon>Acanthomorphata</taxon>
        <taxon>Eupercaria</taxon>
        <taxon>Perciformes</taxon>
        <taxon>Notothenioidei</taxon>
        <taxon>Channichthyidae</taxon>
        <taxon>Chaenocephalus</taxon>
    </lineage>
</organism>
<gene>
    <name evidence="1" type="ORF">KUCAC02_012193</name>
</gene>
<protein>
    <submittedName>
        <fullName evidence="1">Uncharacterized protein</fullName>
    </submittedName>
</protein>
<accession>A0ACB9XBM4</accession>
<dbReference type="Proteomes" id="UP001057452">
    <property type="component" value="Chromosome 7"/>
</dbReference>
<dbReference type="EMBL" id="CM043791">
    <property type="protein sequence ID" value="KAI4823615.1"/>
    <property type="molecule type" value="Genomic_DNA"/>
</dbReference>
<sequence length="143" mass="15048">AELHESLASIRGETTRFSSVASPRPYLSVRRVESSAAATRETDSHTDFSDSQPDGENGACDSTVANNTVGKSPNVAFFPRLQPGGVCLGGTAAGVGKQSSNHLSPWRVSPDPPHAPLLLHFLSLAVKPMFANETRALPHASGE</sequence>
<evidence type="ECO:0000313" key="2">
    <source>
        <dbReference type="Proteomes" id="UP001057452"/>
    </source>
</evidence>
<proteinExistence type="predicted"/>
<reference evidence="1" key="1">
    <citation type="submission" date="2022-05" db="EMBL/GenBank/DDBJ databases">
        <title>Chromosome-level genome of Chaenocephalus aceratus.</title>
        <authorList>
            <person name="Park H."/>
        </authorList>
    </citation>
    <scope>NUCLEOTIDE SEQUENCE</scope>
    <source>
        <strain evidence="1">KU_202001</strain>
    </source>
</reference>
<evidence type="ECO:0000313" key="1">
    <source>
        <dbReference type="EMBL" id="KAI4823615.1"/>
    </source>
</evidence>
<keyword evidence="2" id="KW-1185">Reference proteome</keyword>